<dbReference type="Proteomes" id="UP000515472">
    <property type="component" value="Chromosome"/>
</dbReference>
<keyword evidence="2" id="KW-1185">Reference proteome</keyword>
<name>A0A7R7FSM8_9BACT</name>
<reference evidence="1 2" key="1">
    <citation type="submission" date="2020-06" db="EMBL/GenBank/DDBJ databases">
        <title>Interaction of electrochemicaly active bacteria, Geobacter bremensis R4 on different carbon anode.</title>
        <authorList>
            <person name="Meng L."/>
            <person name="Yoshida N."/>
        </authorList>
    </citation>
    <scope>NUCLEOTIDE SEQUENCE [LARGE SCALE GENOMIC DNA]</scope>
    <source>
        <strain evidence="1 2">R4</strain>
    </source>
</reference>
<proteinExistence type="predicted"/>
<evidence type="ECO:0000313" key="1">
    <source>
        <dbReference type="EMBL" id="BCO11637.1"/>
    </source>
</evidence>
<dbReference type="EMBL" id="AP023213">
    <property type="protein sequence ID" value="BCO11637.1"/>
    <property type="molecule type" value="Genomic_DNA"/>
</dbReference>
<organism evidence="1 2">
    <name type="scientific">Citrifermentans bremense</name>
    <dbReference type="NCBI Taxonomy" id="60035"/>
    <lineage>
        <taxon>Bacteria</taxon>
        <taxon>Pseudomonadati</taxon>
        <taxon>Thermodesulfobacteriota</taxon>
        <taxon>Desulfuromonadia</taxon>
        <taxon>Geobacterales</taxon>
        <taxon>Geobacteraceae</taxon>
        <taxon>Citrifermentans</taxon>
    </lineage>
</organism>
<gene>
    <name evidence="1" type="ORF">GEOBRER4_n4026</name>
</gene>
<dbReference type="AlphaFoldDB" id="A0A7R7FSM8"/>
<sequence length="38" mass="4446">MTMKIRKKILDFEYEEVLEVKYRELIRVGCAVAVGCPD</sequence>
<protein>
    <submittedName>
        <fullName evidence="1">Uncharacterized protein</fullName>
    </submittedName>
</protein>
<evidence type="ECO:0000313" key="2">
    <source>
        <dbReference type="Proteomes" id="UP000515472"/>
    </source>
</evidence>
<accession>A0A7R7FSM8</accession>